<evidence type="ECO:0000313" key="4">
    <source>
        <dbReference type="Proteomes" id="UP000604825"/>
    </source>
</evidence>
<dbReference type="EMBL" id="CAJGYO010000016">
    <property type="protein sequence ID" value="CAD6271300.1"/>
    <property type="molecule type" value="Genomic_DNA"/>
</dbReference>
<comment type="caution">
    <text evidence="3">The sequence shown here is derived from an EMBL/GenBank/DDBJ whole genome shotgun (WGS) entry which is preliminary data.</text>
</comment>
<evidence type="ECO:0000256" key="2">
    <source>
        <dbReference type="SAM" id="Phobius"/>
    </source>
</evidence>
<reference evidence="3" key="1">
    <citation type="submission" date="2020-10" db="EMBL/GenBank/DDBJ databases">
        <authorList>
            <person name="Han B."/>
            <person name="Lu T."/>
            <person name="Zhao Q."/>
            <person name="Huang X."/>
            <person name="Zhao Y."/>
        </authorList>
    </citation>
    <scope>NUCLEOTIDE SEQUENCE</scope>
</reference>
<keyword evidence="4" id="KW-1185">Reference proteome</keyword>
<sequence length="129" mass="14058">MGQQVAVASQDWWPPSNATFSNAAPLVEYTMVSVGIMRTHSPMPSERRRLLCIYARALLASCLLLYSAMAIGHLGSTLSSPLSPWSRLRGSRAASSDPPPLDGYEARARDACHEARKSCRLGTAGKKRR</sequence>
<gene>
    <name evidence="3" type="ORF">NCGR_LOCUS54586</name>
</gene>
<keyword evidence="2" id="KW-0472">Membrane</keyword>
<protein>
    <submittedName>
        <fullName evidence="3">Uncharacterized protein</fullName>
    </submittedName>
</protein>
<proteinExistence type="predicted"/>
<feature type="region of interest" description="Disordered" evidence="1">
    <location>
        <begin position="78"/>
        <end position="107"/>
    </location>
</feature>
<name>A0A811RMQ3_9POAL</name>
<dbReference type="Proteomes" id="UP000604825">
    <property type="component" value="Unassembled WGS sequence"/>
</dbReference>
<organism evidence="3 4">
    <name type="scientific">Miscanthus lutarioriparius</name>
    <dbReference type="NCBI Taxonomy" id="422564"/>
    <lineage>
        <taxon>Eukaryota</taxon>
        <taxon>Viridiplantae</taxon>
        <taxon>Streptophyta</taxon>
        <taxon>Embryophyta</taxon>
        <taxon>Tracheophyta</taxon>
        <taxon>Spermatophyta</taxon>
        <taxon>Magnoliopsida</taxon>
        <taxon>Liliopsida</taxon>
        <taxon>Poales</taxon>
        <taxon>Poaceae</taxon>
        <taxon>PACMAD clade</taxon>
        <taxon>Panicoideae</taxon>
        <taxon>Andropogonodae</taxon>
        <taxon>Andropogoneae</taxon>
        <taxon>Saccharinae</taxon>
        <taxon>Miscanthus</taxon>
    </lineage>
</organism>
<feature type="transmembrane region" description="Helical" evidence="2">
    <location>
        <begin position="53"/>
        <end position="75"/>
    </location>
</feature>
<keyword evidence="2" id="KW-1133">Transmembrane helix</keyword>
<keyword evidence="2" id="KW-0812">Transmembrane</keyword>
<evidence type="ECO:0000313" key="3">
    <source>
        <dbReference type="EMBL" id="CAD6271300.1"/>
    </source>
</evidence>
<dbReference type="AlphaFoldDB" id="A0A811RMQ3"/>
<feature type="compositionally biased region" description="Low complexity" evidence="1">
    <location>
        <begin position="78"/>
        <end position="92"/>
    </location>
</feature>
<evidence type="ECO:0000256" key="1">
    <source>
        <dbReference type="SAM" id="MobiDB-lite"/>
    </source>
</evidence>
<accession>A0A811RMQ3</accession>